<feature type="compositionally biased region" description="Basic and acidic residues" evidence="1">
    <location>
        <begin position="145"/>
        <end position="154"/>
    </location>
</feature>
<proteinExistence type="predicted"/>
<reference evidence="2 3" key="1">
    <citation type="journal article" date="2019" name="Commun. Biol.">
        <title>The bagworm genome reveals a unique fibroin gene that provides high tensile strength.</title>
        <authorList>
            <person name="Kono N."/>
            <person name="Nakamura H."/>
            <person name="Ohtoshi R."/>
            <person name="Tomita M."/>
            <person name="Numata K."/>
            <person name="Arakawa K."/>
        </authorList>
    </citation>
    <scope>NUCLEOTIDE SEQUENCE [LARGE SCALE GENOMIC DNA]</scope>
</reference>
<evidence type="ECO:0000256" key="1">
    <source>
        <dbReference type="SAM" id="MobiDB-lite"/>
    </source>
</evidence>
<feature type="region of interest" description="Disordered" evidence="1">
    <location>
        <begin position="40"/>
        <end position="80"/>
    </location>
</feature>
<sequence>MLLRRGNPEGFHDLPPLATLCLLGLDEAYTLRAKDRRLNASGGFSPCESDTPHAPGRTDCHNRGGRAVSRPPPAAGNPSIIPAQRDRVAATLSKIFLKILPLVLSRTSEPPQTEIMAGDNDRAGPLPNWDIDISPAAPYAPLTDSKTRPPSERLGRRRRGNAVSIPEAVNS</sequence>
<keyword evidence="3" id="KW-1185">Reference proteome</keyword>
<accession>A0A4C2ABE1</accession>
<name>A0A4C2ABE1_EUMVA</name>
<evidence type="ECO:0000313" key="2">
    <source>
        <dbReference type="EMBL" id="GBP96197.1"/>
    </source>
</evidence>
<gene>
    <name evidence="2" type="ORF">EVAR_98123_1</name>
</gene>
<organism evidence="2 3">
    <name type="scientific">Eumeta variegata</name>
    <name type="common">Bagworm moth</name>
    <name type="synonym">Eumeta japonica</name>
    <dbReference type="NCBI Taxonomy" id="151549"/>
    <lineage>
        <taxon>Eukaryota</taxon>
        <taxon>Metazoa</taxon>
        <taxon>Ecdysozoa</taxon>
        <taxon>Arthropoda</taxon>
        <taxon>Hexapoda</taxon>
        <taxon>Insecta</taxon>
        <taxon>Pterygota</taxon>
        <taxon>Neoptera</taxon>
        <taxon>Endopterygota</taxon>
        <taxon>Lepidoptera</taxon>
        <taxon>Glossata</taxon>
        <taxon>Ditrysia</taxon>
        <taxon>Tineoidea</taxon>
        <taxon>Psychidae</taxon>
        <taxon>Oiketicinae</taxon>
        <taxon>Eumeta</taxon>
    </lineage>
</organism>
<dbReference type="AlphaFoldDB" id="A0A4C2ABE1"/>
<dbReference type="Proteomes" id="UP000299102">
    <property type="component" value="Unassembled WGS sequence"/>
</dbReference>
<evidence type="ECO:0000313" key="3">
    <source>
        <dbReference type="Proteomes" id="UP000299102"/>
    </source>
</evidence>
<comment type="caution">
    <text evidence="2">The sequence shown here is derived from an EMBL/GenBank/DDBJ whole genome shotgun (WGS) entry which is preliminary data.</text>
</comment>
<dbReference type="EMBL" id="BGZK01002751">
    <property type="protein sequence ID" value="GBP96197.1"/>
    <property type="molecule type" value="Genomic_DNA"/>
</dbReference>
<protein>
    <submittedName>
        <fullName evidence="2">Uncharacterized protein</fullName>
    </submittedName>
</protein>
<feature type="region of interest" description="Disordered" evidence="1">
    <location>
        <begin position="111"/>
        <end position="171"/>
    </location>
</feature>